<dbReference type="PROSITE" id="PS00297">
    <property type="entry name" value="HSP70_1"/>
    <property type="match status" value="1"/>
</dbReference>
<evidence type="ECO:0000256" key="3">
    <source>
        <dbReference type="ARBA" id="ARBA00022840"/>
    </source>
</evidence>
<dbReference type="AlphaFoldDB" id="A0A4P8L691"/>
<name>A0A4P8L691_9BACT</name>
<reference evidence="5 6" key="1">
    <citation type="submission" date="2019-05" db="EMBL/GenBank/DDBJ databases">
        <title>The Complete Genome Sequence of the n-alkane-degrading Desulfoglaeba alkanexedens ALDC reveals multiple alkylsuccinate synthase gene clusters.</title>
        <authorList>
            <person name="Callaghan A.V."/>
            <person name="Davidova I.A."/>
            <person name="Duncan K.E."/>
            <person name="Morris B."/>
            <person name="McInerney M.J."/>
        </authorList>
    </citation>
    <scope>NUCLEOTIDE SEQUENCE [LARGE SCALE GENOMIC DNA]</scope>
    <source>
        <strain evidence="5 6">ALDC</strain>
    </source>
</reference>
<accession>A0A4P8L691</accession>
<evidence type="ECO:0000313" key="5">
    <source>
        <dbReference type="EMBL" id="QCQ23273.1"/>
    </source>
</evidence>
<protein>
    <submittedName>
        <fullName evidence="5">Molecular chaperone DnaK</fullName>
    </submittedName>
</protein>
<dbReference type="InterPro" id="IPR043129">
    <property type="entry name" value="ATPase_NBD"/>
</dbReference>
<organism evidence="5 6">
    <name type="scientific">Desulfoglaeba alkanexedens ALDC</name>
    <dbReference type="NCBI Taxonomy" id="980445"/>
    <lineage>
        <taxon>Bacteria</taxon>
        <taxon>Pseudomonadati</taxon>
        <taxon>Thermodesulfobacteriota</taxon>
        <taxon>Syntrophobacteria</taxon>
        <taxon>Syntrophobacterales</taxon>
        <taxon>Syntrophobacteraceae</taxon>
        <taxon>Desulfoglaeba</taxon>
    </lineage>
</organism>
<dbReference type="OrthoDB" id="580874at2"/>
<dbReference type="CDD" id="cd10170">
    <property type="entry name" value="ASKHA_NBD_HSP70"/>
    <property type="match status" value="1"/>
</dbReference>
<dbReference type="InterPro" id="IPR013126">
    <property type="entry name" value="Hsp_70_fam"/>
</dbReference>
<dbReference type="SUPFAM" id="SSF53067">
    <property type="entry name" value="Actin-like ATPase domain"/>
    <property type="match status" value="2"/>
</dbReference>
<dbReference type="Pfam" id="PF00012">
    <property type="entry name" value="HSP70"/>
    <property type="match status" value="1"/>
</dbReference>
<dbReference type="PRINTS" id="PR00301">
    <property type="entry name" value="HEATSHOCK70"/>
</dbReference>
<dbReference type="Proteomes" id="UP000298602">
    <property type="component" value="Chromosome"/>
</dbReference>
<dbReference type="EMBL" id="CP040098">
    <property type="protein sequence ID" value="QCQ23273.1"/>
    <property type="molecule type" value="Genomic_DNA"/>
</dbReference>
<evidence type="ECO:0000256" key="1">
    <source>
        <dbReference type="ARBA" id="ARBA00007381"/>
    </source>
</evidence>
<evidence type="ECO:0000256" key="2">
    <source>
        <dbReference type="ARBA" id="ARBA00022741"/>
    </source>
</evidence>
<sequence length="976" mass="108751">MTTRGGNGGDFPLHRYVVGIDLGTTNSAVAYASLKGEATEGARRRLRVFEVPQLVNPGEVKRRTILPSFLYLPGAYDLPEGAAALPWDPDRDYVVGEFAREQGALVPGRLVSSAKSWLCHGGVDRTAPILPWGAGDDVPRVSPVEAACRYLQHIREAWNHVMAGGDEEAFLENQLVLLTVPASFDEVARELTVEAARKAGLPRVILLEEPLAAFYDWLSRNEGTWRSQMTAGQLILVCDVGGGTTDFTLVTVRSGEKGLRFDRLAVGDHLMLGGDNMDLTVARRLEMRLLGKPGSLDARRWHQLCHQCRRAKETLITAETSTKSMDVTVMGVGGKLIAGTLKGTLTVEEVEEWILEGFFPYCPPDIRPKGGRRTGITEWGLPYVQDPAVTHHLAAFWRKHLDLVRRETGRSVLFPDFVLFNGGALIPGRIRRRLRETVGSWFRKEAGADWLPEELSNPHPDLAVSLGAAYYGLVRLGEGVRVGAGSPRAYYVAVASAEASESEGAGDRKAVCLVPRGTEEGYESELESPVFEVLANQPAAFQLFSSSTRLGDRQGEVTEPAEEEITVLPPIRTVLKYGRKGEAQTLPVRIGVRLNEIGTLELWCQSLRSPHRWELQFDVRRQADSVEPQPGETLDVSLIDAARRAVLETFRPSKAGAVGSRPEGLLKTLVSILDLPKEKWPTSLIRKLADSLLECRDQRALTPQHEARWLNILGYCLRPGFGDPLDEWRMREVWKLYPQGVKFHRNLQCRNEWWIFWRRVSGGLTAGQQWHIYQQVAPSVLPPEGKARRAGRKPGLKVSPQEELEVWMMLASFERLPVDAKTVLGRAMIERLAARKPRPQELWTLSRIGSRVPVYGPLDRVVPAREAAAWMRRFLEAHPEPDEQAAHALIHMVRLTGDRARDVSENDRNVLAARLEKLPSGSARLLALLNDPSHSLDASEWNWIFGESLPVGLRIRSEDRRQEAKVPEAAGREQPS</sequence>
<dbReference type="RefSeq" id="WP_137425552.1">
    <property type="nucleotide sequence ID" value="NZ_CP040098.1"/>
</dbReference>
<feature type="compositionally biased region" description="Basic and acidic residues" evidence="4">
    <location>
        <begin position="957"/>
        <end position="966"/>
    </location>
</feature>
<keyword evidence="2" id="KW-0547">Nucleotide-binding</keyword>
<dbReference type="GO" id="GO:0005524">
    <property type="term" value="F:ATP binding"/>
    <property type="evidence" value="ECO:0007669"/>
    <property type="project" value="UniProtKB-KW"/>
</dbReference>
<dbReference type="Pfam" id="PF12531">
    <property type="entry name" value="DUF3731"/>
    <property type="match status" value="1"/>
</dbReference>
<gene>
    <name evidence="5" type="ORF">FDQ92_14480</name>
</gene>
<dbReference type="Gene3D" id="3.30.420.40">
    <property type="match status" value="2"/>
</dbReference>
<evidence type="ECO:0000256" key="4">
    <source>
        <dbReference type="SAM" id="MobiDB-lite"/>
    </source>
</evidence>
<comment type="similarity">
    <text evidence="1">Belongs to the heat shock protein 70 family.</text>
</comment>
<evidence type="ECO:0000313" key="6">
    <source>
        <dbReference type="Proteomes" id="UP000298602"/>
    </source>
</evidence>
<dbReference type="KEGG" id="dax:FDQ92_14480"/>
<keyword evidence="6" id="KW-1185">Reference proteome</keyword>
<proteinExistence type="inferred from homology"/>
<dbReference type="InterPro" id="IPR018181">
    <property type="entry name" value="Heat_shock_70_CS"/>
</dbReference>
<dbReference type="PANTHER" id="PTHR42749:SF1">
    <property type="entry name" value="CELL SHAPE-DETERMINING PROTEIN MREB"/>
    <property type="match status" value="1"/>
</dbReference>
<reference evidence="5 6" key="2">
    <citation type="submission" date="2019-05" db="EMBL/GenBank/DDBJ databases">
        <authorList>
            <person name="Suflita J.M."/>
            <person name="Marks C.R."/>
        </authorList>
    </citation>
    <scope>NUCLEOTIDE SEQUENCE [LARGE SCALE GENOMIC DNA]</scope>
    <source>
        <strain evidence="5 6">ALDC</strain>
    </source>
</reference>
<feature type="region of interest" description="Disordered" evidence="4">
    <location>
        <begin position="957"/>
        <end position="976"/>
    </location>
</feature>
<dbReference type="PANTHER" id="PTHR42749">
    <property type="entry name" value="CELL SHAPE-DETERMINING PROTEIN MREB"/>
    <property type="match status" value="1"/>
</dbReference>
<dbReference type="GO" id="GO:0140662">
    <property type="term" value="F:ATP-dependent protein folding chaperone"/>
    <property type="evidence" value="ECO:0007669"/>
    <property type="project" value="InterPro"/>
</dbReference>
<dbReference type="InterPro" id="IPR021030">
    <property type="entry name" value="DUF3731"/>
</dbReference>
<keyword evidence="3" id="KW-0067">ATP-binding</keyword>